<accession>A0A2I4E168</accession>
<gene>
    <name evidence="2" type="primary">LOC108985336</name>
</gene>
<dbReference type="AlphaFoldDB" id="A0A2I4E168"/>
<sequence>MEALWNLEDKLKLSTQEALVLLVCAAFAIVGICAATILKKKKKKMGIKKQLPDHDGMVTNCDESMRTKCSESETRCGWFSIKRVLMGTVRWSRANKWEEKRVGSGSRERPTPLLGMMEGSEFDVGWQSHNSESPVWQRPILMGEKCELPRFSGLILYDERGRQLSDQSHQEISCKENIHPQVKTAAVVRNTLRDLL</sequence>
<evidence type="ECO:0000313" key="2">
    <source>
        <dbReference type="RefSeq" id="XP_018813142.1"/>
    </source>
</evidence>
<dbReference type="KEGG" id="jre:108985336"/>
<dbReference type="Gramene" id="Jr09_12940_p1">
    <property type="protein sequence ID" value="cds.Jr09_12940_p1"/>
    <property type="gene ID" value="Jr09_12940"/>
</dbReference>
<dbReference type="FunCoup" id="A0A2I4E168">
    <property type="interactions" value="713"/>
</dbReference>
<proteinExistence type="predicted"/>
<dbReference type="RefSeq" id="XP_018813142.1">
    <property type="nucleotide sequence ID" value="XM_018957597.2"/>
</dbReference>
<keyword evidence="1" id="KW-1185">Reference proteome</keyword>
<dbReference type="PANTHER" id="PTHR33237">
    <property type="entry name" value="F2P16.13 PROTEIN-RELATED"/>
    <property type="match status" value="1"/>
</dbReference>
<dbReference type="GeneID" id="108985336"/>
<reference evidence="2" key="1">
    <citation type="submission" date="2025-08" db="UniProtKB">
        <authorList>
            <consortium name="RefSeq"/>
        </authorList>
    </citation>
    <scope>IDENTIFICATION</scope>
    <source>
        <tissue evidence="2">Leaves</tissue>
    </source>
</reference>
<protein>
    <submittedName>
        <fullName evidence="2">Uncharacterized protein LOC108985336</fullName>
    </submittedName>
</protein>
<dbReference type="OrthoDB" id="1874222at2759"/>
<name>A0A2I4E168_JUGRE</name>
<dbReference type="Proteomes" id="UP000235220">
    <property type="component" value="Chromosome 9"/>
</dbReference>
<evidence type="ECO:0000313" key="1">
    <source>
        <dbReference type="Proteomes" id="UP000235220"/>
    </source>
</evidence>
<dbReference type="PANTHER" id="PTHR33237:SF21">
    <property type="entry name" value="TRANSMEMBRANE PROTEIN"/>
    <property type="match status" value="1"/>
</dbReference>
<dbReference type="STRING" id="51240.A0A2I4E168"/>
<organism evidence="1 2">
    <name type="scientific">Juglans regia</name>
    <name type="common">English walnut</name>
    <dbReference type="NCBI Taxonomy" id="51240"/>
    <lineage>
        <taxon>Eukaryota</taxon>
        <taxon>Viridiplantae</taxon>
        <taxon>Streptophyta</taxon>
        <taxon>Embryophyta</taxon>
        <taxon>Tracheophyta</taxon>
        <taxon>Spermatophyta</taxon>
        <taxon>Magnoliopsida</taxon>
        <taxon>eudicotyledons</taxon>
        <taxon>Gunneridae</taxon>
        <taxon>Pentapetalae</taxon>
        <taxon>rosids</taxon>
        <taxon>fabids</taxon>
        <taxon>Fagales</taxon>
        <taxon>Juglandaceae</taxon>
        <taxon>Juglans</taxon>
    </lineage>
</organism>